<reference evidence="2 3" key="1">
    <citation type="submission" date="2019-09" db="EMBL/GenBank/DDBJ databases">
        <title>Vibrio Fortis S7-72.</title>
        <authorList>
            <person name="Das S.K."/>
        </authorList>
    </citation>
    <scope>NUCLEOTIDE SEQUENCE [LARGE SCALE GENOMIC DNA]</scope>
    <source>
        <strain evidence="2 3">S7-72</strain>
    </source>
</reference>
<feature type="transmembrane region" description="Helical" evidence="1">
    <location>
        <begin position="75"/>
        <end position="95"/>
    </location>
</feature>
<evidence type="ECO:0000313" key="3">
    <source>
        <dbReference type="Proteomes" id="UP000326687"/>
    </source>
</evidence>
<comment type="caution">
    <text evidence="2">The sequence shown here is derived from an EMBL/GenBank/DDBJ whole genome shotgun (WGS) entry which is preliminary data.</text>
</comment>
<gene>
    <name evidence="2" type="ORF">F2Z80_06590</name>
</gene>
<organism evidence="2 3">
    <name type="scientific">Vibrio fortis</name>
    <dbReference type="NCBI Taxonomy" id="212667"/>
    <lineage>
        <taxon>Bacteria</taxon>
        <taxon>Pseudomonadati</taxon>
        <taxon>Pseudomonadota</taxon>
        <taxon>Gammaproteobacteria</taxon>
        <taxon>Vibrionales</taxon>
        <taxon>Vibrionaceae</taxon>
        <taxon>Vibrio</taxon>
    </lineage>
</organism>
<keyword evidence="1" id="KW-0812">Transmembrane</keyword>
<dbReference type="EMBL" id="VXDD01000001">
    <property type="protein sequence ID" value="KAB0303623.1"/>
    <property type="molecule type" value="Genomic_DNA"/>
</dbReference>
<proteinExistence type="predicted"/>
<dbReference type="Proteomes" id="UP000326687">
    <property type="component" value="Unassembled WGS sequence"/>
</dbReference>
<accession>A0A5N3SD43</accession>
<evidence type="ECO:0000256" key="1">
    <source>
        <dbReference type="SAM" id="Phobius"/>
    </source>
</evidence>
<feature type="transmembrane region" description="Helical" evidence="1">
    <location>
        <begin position="107"/>
        <end position="125"/>
    </location>
</feature>
<keyword evidence="1" id="KW-1133">Transmembrane helix</keyword>
<keyword evidence="1" id="KW-0472">Membrane</keyword>
<dbReference type="RefSeq" id="WP_150894548.1">
    <property type="nucleotide sequence ID" value="NZ_VXDD01000001.1"/>
</dbReference>
<sequence length="136" mass="16042">MFFNHFLKPFLIIGGLVTMYAGIYALNPENALREMNNLPYDSNYVFLFRHWGIMVGLMGFFIAASAYVSRWREPIILYSFLEKLFMVYLFVSNFFNPETAHLNASFIPFAITDITICTYTLGYWYENHKQRKQQTS</sequence>
<feature type="transmembrane region" description="Helical" evidence="1">
    <location>
        <begin position="46"/>
        <end position="68"/>
    </location>
</feature>
<name>A0A5N3SD43_9VIBR</name>
<evidence type="ECO:0000313" key="2">
    <source>
        <dbReference type="EMBL" id="KAB0303623.1"/>
    </source>
</evidence>
<protein>
    <submittedName>
        <fullName evidence="2">Uncharacterized protein</fullName>
    </submittedName>
</protein>
<dbReference type="AlphaFoldDB" id="A0A5N3SD43"/>
<feature type="transmembrane region" description="Helical" evidence="1">
    <location>
        <begin position="7"/>
        <end position="26"/>
    </location>
</feature>